<dbReference type="Gene3D" id="3.40.50.12780">
    <property type="entry name" value="N-terminal domain of ligase-like"/>
    <property type="match status" value="1"/>
</dbReference>
<dbReference type="PANTHER" id="PTHR43859:SF11">
    <property type="entry name" value="4-COUMARATE--COA LIGASE"/>
    <property type="match status" value="1"/>
</dbReference>
<evidence type="ECO:0000256" key="4">
    <source>
        <dbReference type="ARBA" id="ARBA00023051"/>
    </source>
</evidence>
<evidence type="ECO:0000256" key="3">
    <source>
        <dbReference type="ARBA" id="ARBA00022598"/>
    </source>
</evidence>
<dbReference type="Pfam" id="PF00501">
    <property type="entry name" value="AMP-binding"/>
    <property type="match status" value="1"/>
</dbReference>
<comment type="similarity">
    <text evidence="2">Belongs to the ATP-dependent AMP-binding enzyme family.</text>
</comment>
<sequence>MEGLVPCDANYVPLSPISFLERASFVYGDKLSTIYGNTKYSWREMHERCIKLASALSQLGISRRDMVGAIAPNIPALNELHFVVPMVGAILSTFNTKLSPTILALHLEQLEPKLIFVDSALISLVLDSLSLISVVKSKPSIIVLLQERHAGLETLNLIKQEASLKNVLTYDSLMEMGHANFKIVHPKDENEPIAVNFTSGSTGRPKGVVYSHRAAYLSTIAQIFRFEMGKMSVFLWTVDMFRCNGWCFPWTMAASGGTNIFLRDDITGKSIMDAVFLYKVTNFCGAPIILKKIADVIDVGMDKLPHSVSIMVAGTMPPPEVQEKLEALGFRIDCGYGMTEALGIVISKPWKSPEDIHNDQGNEEEKMVSAREGIHNLMVEGVDVKDPETMESVPNDGETIGEIMVRSNTLMLGYLKNSQATQDVFEGGWYRTRDLGVRLKNGEIELKDRAIDMIKVDGKSVSTLEVEGVIIRHPMVLEAAVVGKPHINLGEVPFALLKLKEGSSVTPEEIMEFCSIHLPSHMNPYYVIFGDLPVNSTGKIQKFTLREKARALQSR</sequence>
<keyword evidence="3 7" id="KW-0436">Ligase</keyword>
<evidence type="ECO:0000256" key="2">
    <source>
        <dbReference type="ARBA" id="ARBA00006432"/>
    </source>
</evidence>
<dbReference type="AlphaFoldDB" id="A0AAV3QFC2"/>
<comment type="pathway">
    <text evidence="1">Phytoalexin biosynthesis; 3,4',5-trihydroxystilbene biosynthesis; 3,4',5-trihydroxystilbene from trans-4-coumarate: step 1/2.</text>
</comment>
<dbReference type="Gene3D" id="3.30.300.30">
    <property type="match status" value="1"/>
</dbReference>
<evidence type="ECO:0000313" key="8">
    <source>
        <dbReference type="Proteomes" id="UP001454036"/>
    </source>
</evidence>
<organism evidence="7 8">
    <name type="scientific">Lithospermum erythrorhizon</name>
    <name type="common">Purple gromwell</name>
    <name type="synonym">Lithospermum officinale var. erythrorhizon</name>
    <dbReference type="NCBI Taxonomy" id="34254"/>
    <lineage>
        <taxon>Eukaryota</taxon>
        <taxon>Viridiplantae</taxon>
        <taxon>Streptophyta</taxon>
        <taxon>Embryophyta</taxon>
        <taxon>Tracheophyta</taxon>
        <taxon>Spermatophyta</taxon>
        <taxon>Magnoliopsida</taxon>
        <taxon>eudicotyledons</taxon>
        <taxon>Gunneridae</taxon>
        <taxon>Pentapetalae</taxon>
        <taxon>asterids</taxon>
        <taxon>lamiids</taxon>
        <taxon>Boraginales</taxon>
        <taxon>Boraginaceae</taxon>
        <taxon>Boraginoideae</taxon>
        <taxon>Lithospermeae</taxon>
        <taxon>Lithospermum</taxon>
    </lineage>
</organism>
<dbReference type="InterPro" id="IPR045851">
    <property type="entry name" value="AMP-bd_C_sf"/>
</dbReference>
<keyword evidence="4" id="KW-0587">Phenylpropanoid metabolism</keyword>
<dbReference type="Pfam" id="PF13193">
    <property type="entry name" value="AMP-binding_C"/>
    <property type="match status" value="1"/>
</dbReference>
<dbReference type="EMBL" id="BAABME010004307">
    <property type="protein sequence ID" value="GAA0161891.1"/>
    <property type="molecule type" value="Genomic_DNA"/>
</dbReference>
<dbReference type="Proteomes" id="UP001454036">
    <property type="component" value="Unassembled WGS sequence"/>
</dbReference>
<evidence type="ECO:0000259" key="5">
    <source>
        <dbReference type="Pfam" id="PF00501"/>
    </source>
</evidence>
<name>A0AAV3QFC2_LITER</name>
<dbReference type="InterPro" id="IPR025110">
    <property type="entry name" value="AMP-bd_C"/>
</dbReference>
<keyword evidence="8" id="KW-1185">Reference proteome</keyword>
<dbReference type="InterPro" id="IPR042099">
    <property type="entry name" value="ANL_N_sf"/>
</dbReference>
<evidence type="ECO:0000313" key="7">
    <source>
        <dbReference type="EMBL" id="GAA0161891.1"/>
    </source>
</evidence>
<reference evidence="7 8" key="1">
    <citation type="submission" date="2024-01" db="EMBL/GenBank/DDBJ databases">
        <title>The complete chloroplast genome sequence of Lithospermum erythrorhizon: insights into the phylogenetic relationship among Boraginaceae species and the maternal lineages of purple gromwells.</title>
        <authorList>
            <person name="Okada T."/>
            <person name="Watanabe K."/>
        </authorList>
    </citation>
    <scope>NUCLEOTIDE SEQUENCE [LARGE SCALE GENOMIC DNA]</scope>
</reference>
<accession>A0AAV3QFC2</accession>
<dbReference type="PANTHER" id="PTHR43859">
    <property type="entry name" value="ACYL-ACTIVATING ENZYME"/>
    <property type="match status" value="1"/>
</dbReference>
<dbReference type="InterPro" id="IPR020845">
    <property type="entry name" value="AMP-binding_CS"/>
</dbReference>
<dbReference type="GO" id="GO:0016874">
    <property type="term" value="F:ligase activity"/>
    <property type="evidence" value="ECO:0007669"/>
    <property type="project" value="UniProtKB-KW"/>
</dbReference>
<feature type="domain" description="AMP-dependent synthetase/ligase" evidence="5">
    <location>
        <begin position="22"/>
        <end position="415"/>
    </location>
</feature>
<dbReference type="SUPFAM" id="SSF56801">
    <property type="entry name" value="Acetyl-CoA synthetase-like"/>
    <property type="match status" value="1"/>
</dbReference>
<proteinExistence type="inferred from homology"/>
<gene>
    <name evidence="7" type="ORF">LIER_18105</name>
</gene>
<dbReference type="InterPro" id="IPR000873">
    <property type="entry name" value="AMP-dep_synth/lig_dom"/>
</dbReference>
<protein>
    <submittedName>
        <fullName evidence="7">Ligase</fullName>
    </submittedName>
</protein>
<comment type="caution">
    <text evidence="7">The sequence shown here is derived from an EMBL/GenBank/DDBJ whole genome shotgun (WGS) entry which is preliminary data.</text>
</comment>
<dbReference type="GO" id="GO:0009698">
    <property type="term" value="P:phenylpropanoid metabolic process"/>
    <property type="evidence" value="ECO:0007669"/>
    <property type="project" value="UniProtKB-KW"/>
</dbReference>
<feature type="domain" description="AMP-binding enzyme C-terminal" evidence="6">
    <location>
        <begin position="465"/>
        <end position="539"/>
    </location>
</feature>
<evidence type="ECO:0000259" key="6">
    <source>
        <dbReference type="Pfam" id="PF13193"/>
    </source>
</evidence>
<evidence type="ECO:0000256" key="1">
    <source>
        <dbReference type="ARBA" id="ARBA00004930"/>
    </source>
</evidence>
<dbReference type="PROSITE" id="PS00455">
    <property type="entry name" value="AMP_BINDING"/>
    <property type="match status" value="1"/>
</dbReference>